<organism evidence="1 2">
    <name type="scientific">Coccomyxa subellipsoidea (strain C-169)</name>
    <name type="common">Green microalga</name>
    <dbReference type="NCBI Taxonomy" id="574566"/>
    <lineage>
        <taxon>Eukaryota</taxon>
        <taxon>Viridiplantae</taxon>
        <taxon>Chlorophyta</taxon>
        <taxon>core chlorophytes</taxon>
        <taxon>Trebouxiophyceae</taxon>
        <taxon>Trebouxiophyceae incertae sedis</taxon>
        <taxon>Coccomyxaceae</taxon>
        <taxon>Coccomyxa</taxon>
        <taxon>Coccomyxa subellipsoidea</taxon>
    </lineage>
</organism>
<evidence type="ECO:0000313" key="2">
    <source>
        <dbReference type="Proteomes" id="UP000007264"/>
    </source>
</evidence>
<name>I0YR19_COCSC</name>
<protein>
    <submittedName>
        <fullName evidence="1">Uncharacterized protein</fullName>
    </submittedName>
</protein>
<dbReference type="KEGG" id="csl:COCSUDRAFT_33909"/>
<sequence>MAASPFLDKIEISFKNRHLPIVEGKIEVDELLLLYKQAKENVDTKKFEILAV</sequence>
<dbReference type="AlphaFoldDB" id="I0YR19"/>
<proteinExistence type="predicted"/>
<dbReference type="EMBL" id="AGSI01000014">
    <property type="protein sequence ID" value="EIE20838.1"/>
    <property type="molecule type" value="Genomic_DNA"/>
</dbReference>
<comment type="caution">
    <text evidence="1">The sequence shown here is derived from an EMBL/GenBank/DDBJ whole genome shotgun (WGS) entry which is preliminary data.</text>
</comment>
<gene>
    <name evidence="1" type="ORF">COCSUDRAFT_33909</name>
</gene>
<dbReference type="RefSeq" id="XP_005645382.1">
    <property type="nucleotide sequence ID" value="XM_005645325.1"/>
</dbReference>
<evidence type="ECO:0000313" key="1">
    <source>
        <dbReference type="EMBL" id="EIE20838.1"/>
    </source>
</evidence>
<dbReference type="GeneID" id="17038817"/>
<reference evidence="1 2" key="1">
    <citation type="journal article" date="2012" name="Genome Biol.">
        <title>The genome of the polar eukaryotic microalga coccomyxa subellipsoidea reveals traits of cold adaptation.</title>
        <authorList>
            <person name="Blanc G."/>
            <person name="Agarkova I."/>
            <person name="Grimwood J."/>
            <person name="Kuo A."/>
            <person name="Brueggeman A."/>
            <person name="Dunigan D."/>
            <person name="Gurnon J."/>
            <person name="Ladunga I."/>
            <person name="Lindquist E."/>
            <person name="Lucas S."/>
            <person name="Pangilinan J."/>
            <person name="Proschold T."/>
            <person name="Salamov A."/>
            <person name="Schmutz J."/>
            <person name="Weeks D."/>
            <person name="Yamada T."/>
            <person name="Claverie J.M."/>
            <person name="Grigoriev I."/>
            <person name="Van Etten J."/>
            <person name="Lomsadze A."/>
            <person name="Borodovsky M."/>
        </authorList>
    </citation>
    <scope>NUCLEOTIDE SEQUENCE [LARGE SCALE GENOMIC DNA]</scope>
    <source>
        <strain evidence="1 2">C-169</strain>
    </source>
</reference>
<keyword evidence="2" id="KW-1185">Reference proteome</keyword>
<dbReference type="Proteomes" id="UP000007264">
    <property type="component" value="Unassembled WGS sequence"/>
</dbReference>
<accession>I0YR19</accession>